<dbReference type="Proteomes" id="UP000290218">
    <property type="component" value="Unassembled WGS sequence"/>
</dbReference>
<dbReference type="Pfam" id="PF00072">
    <property type="entry name" value="Response_reg"/>
    <property type="match status" value="1"/>
</dbReference>
<dbReference type="InterPro" id="IPR058245">
    <property type="entry name" value="NreC/VraR/RcsB-like_REC"/>
</dbReference>
<protein>
    <submittedName>
        <fullName evidence="3">Response regulator</fullName>
    </submittedName>
</protein>
<feature type="modified residue" description="4-aspartylphosphate" evidence="1">
    <location>
        <position position="56"/>
    </location>
</feature>
<evidence type="ECO:0000259" key="2">
    <source>
        <dbReference type="PROSITE" id="PS50110"/>
    </source>
</evidence>
<dbReference type="PROSITE" id="PS50110">
    <property type="entry name" value="RESPONSE_REGULATORY"/>
    <property type="match status" value="1"/>
</dbReference>
<keyword evidence="1" id="KW-0597">Phosphoprotein</keyword>
<comment type="caution">
    <text evidence="3">The sequence shown here is derived from an EMBL/GenBank/DDBJ whole genome shotgun (WGS) entry which is preliminary data.</text>
</comment>
<dbReference type="SUPFAM" id="SSF52172">
    <property type="entry name" value="CheY-like"/>
    <property type="match status" value="1"/>
</dbReference>
<dbReference type="Gene3D" id="3.40.50.2300">
    <property type="match status" value="1"/>
</dbReference>
<evidence type="ECO:0000313" key="4">
    <source>
        <dbReference type="Proteomes" id="UP000290218"/>
    </source>
</evidence>
<keyword evidence="4" id="KW-1185">Reference proteome</keyword>
<accession>A0A4Q1CAB6</accession>
<dbReference type="CDD" id="cd17535">
    <property type="entry name" value="REC_NarL-like"/>
    <property type="match status" value="1"/>
</dbReference>
<feature type="domain" description="Response regulatory" evidence="2">
    <location>
        <begin position="6"/>
        <end position="121"/>
    </location>
</feature>
<dbReference type="PANTHER" id="PTHR43228">
    <property type="entry name" value="TWO-COMPONENT RESPONSE REGULATOR"/>
    <property type="match status" value="1"/>
</dbReference>
<dbReference type="GO" id="GO:0000160">
    <property type="term" value="P:phosphorelay signal transduction system"/>
    <property type="evidence" value="ECO:0007669"/>
    <property type="project" value="InterPro"/>
</dbReference>
<evidence type="ECO:0000256" key="1">
    <source>
        <dbReference type="PROSITE-ProRule" id="PRU00169"/>
    </source>
</evidence>
<evidence type="ECO:0000313" key="3">
    <source>
        <dbReference type="EMBL" id="RXK55801.1"/>
    </source>
</evidence>
<dbReference type="InterPro" id="IPR011006">
    <property type="entry name" value="CheY-like_superfamily"/>
</dbReference>
<dbReference type="AlphaFoldDB" id="A0A4Q1CAB6"/>
<organism evidence="3 4">
    <name type="scientific">Oleiharenicola lentus</name>
    <dbReference type="NCBI Taxonomy" id="2508720"/>
    <lineage>
        <taxon>Bacteria</taxon>
        <taxon>Pseudomonadati</taxon>
        <taxon>Verrucomicrobiota</taxon>
        <taxon>Opitutia</taxon>
        <taxon>Opitutales</taxon>
        <taxon>Opitutaceae</taxon>
        <taxon>Oleiharenicola</taxon>
    </lineage>
</organism>
<gene>
    <name evidence="3" type="ORF">ESB00_07925</name>
</gene>
<name>A0A4Q1CAB6_9BACT</name>
<dbReference type="OrthoDB" id="195636at2"/>
<dbReference type="PANTHER" id="PTHR43228:SF1">
    <property type="entry name" value="TWO-COMPONENT RESPONSE REGULATOR ARR22"/>
    <property type="match status" value="1"/>
</dbReference>
<sequence length="135" mass="15159">MSYPQSILLTDDEAHIRKFISLVLRKYDNPRILEASDGAQAVALYQEHRPDMVLMDVNMPNMDGLQALGQIRQHDPDAIVVMLTSLTNRQTVEECVRLGATDYIRKDTPREELSARFEEIIADCFGPGNTEAAAP</sequence>
<reference evidence="3 4" key="1">
    <citation type="submission" date="2019-01" db="EMBL/GenBank/DDBJ databases">
        <title>Lacunisphaera sp. strain TWA-58.</title>
        <authorList>
            <person name="Chen W.-M."/>
        </authorList>
    </citation>
    <scope>NUCLEOTIDE SEQUENCE [LARGE SCALE GENOMIC DNA]</scope>
    <source>
        <strain evidence="3 4">TWA-58</strain>
    </source>
</reference>
<dbReference type="RefSeq" id="WP_129047166.1">
    <property type="nucleotide sequence ID" value="NZ_SDHX01000001.1"/>
</dbReference>
<proteinExistence type="predicted"/>
<dbReference type="InterPro" id="IPR052048">
    <property type="entry name" value="ST_Response_Regulator"/>
</dbReference>
<dbReference type="EMBL" id="SDHX01000001">
    <property type="protein sequence ID" value="RXK55801.1"/>
    <property type="molecule type" value="Genomic_DNA"/>
</dbReference>
<dbReference type="InterPro" id="IPR001789">
    <property type="entry name" value="Sig_transdc_resp-reg_receiver"/>
</dbReference>
<dbReference type="SMART" id="SM00448">
    <property type="entry name" value="REC"/>
    <property type="match status" value="1"/>
</dbReference>